<evidence type="ECO:0000256" key="5">
    <source>
        <dbReference type="ARBA" id="ARBA00022801"/>
    </source>
</evidence>
<feature type="domain" description="PDZ" evidence="11">
    <location>
        <begin position="746"/>
        <end position="821"/>
    </location>
</feature>
<dbReference type="Pfam" id="PF14684">
    <property type="entry name" value="Tricorn_C1"/>
    <property type="match status" value="1"/>
</dbReference>
<keyword evidence="13" id="KW-1185">Reference proteome</keyword>
<dbReference type="SUPFAM" id="SSF82171">
    <property type="entry name" value="DPP6 N-terminal domain-like"/>
    <property type="match status" value="1"/>
</dbReference>
<dbReference type="Pfam" id="PF13180">
    <property type="entry name" value="PDZ_2"/>
    <property type="match status" value="1"/>
</dbReference>
<evidence type="ECO:0000256" key="8">
    <source>
        <dbReference type="PIRSR" id="PIRSR036421-1"/>
    </source>
</evidence>
<keyword evidence="10" id="KW-0732">Signal</keyword>
<comment type="function">
    <text evidence="7">Degrades oligopeptides.</text>
</comment>
<evidence type="ECO:0000256" key="10">
    <source>
        <dbReference type="SAM" id="SignalP"/>
    </source>
</evidence>
<dbReference type="PROSITE" id="PS50106">
    <property type="entry name" value="PDZ"/>
    <property type="match status" value="1"/>
</dbReference>
<sequence>MIRAFLSGLCVILTLSVSAQQDVYFTSTPALTPDGSQIVFSYDSDLWKVSSNGGTATRLTGMDGVEEFPRISPDGQWIAFSSTQYGNADVYVMAINGGEIKRLTYNSSNDRVETWAWDSKSILFQSGRYNRLSAYSVNITGGTPKRLFDHYFNWPHNLAIHPDGRIFFNESWESSNQVHRKRYKGAFNPDIKTFNPNTGTYEELTDYDGKDMWSTIDKSGNIYFASDESNGQYNLYGFVNSNKTRLTNFNTSIKNPQVNANGGFVVFEKDYQIYLYNVARKRSEKVYISIFQNNTLAQDQEFSTNRNISTFDVSQDEKKLAFVSRGELFVSDISGKFVKQLKTRAEERVVEVKWLKDNKTLLYTQTVGGYTNLFTIDAATGTGEKQLTQDKGFDRNIELNPELTHAAYYSGRSEVRLLNLETFKSETVTKEELWGLYNPQPRFSPDGKYLTFTVRNDFEEDIYIYDIEAKSVHNYTKTGVPETSPFWGPEGKYMYFVSNRTQPSYPFGLQNANIYRIPLTRQEGEFKSDKLAKVFEAEKKDNEEEGDKTDEGPTTKIDFEADVLRAMESIGPSFGSQSNPFVIKSGDKTQIIYSSNHDEAQRSLWITTLEPFERTKTEKVDGSGRAGGIIQVKKNLYVNNGGQISKLNTSSRKLSNIEIDYKFRRSLQSEFEQIYYETWAGIEQNFYNETFHGEDWQKLKTQYAKFLPQISSRRELRTLLNDLLGELNSSHMGFNTYGRDERTYFGSTSLNLGLMFSNDNPYEVTSIVSEGPADFPDKNIQVGDIITAINGEPVDQYVNREYYLSKPSIDEEVSLTLKRGDASVEVKIHPKSTGSLRTNLYDEWIAHNQKVVDTKTDKKVAYVHMKNMGGGSLQDFLIEMTSEAYNRDALILDLRYNTGGNVHDEVLKFLSQKPYLQWKFREGKLTPQGNFGAGAKPTVLLINEQSLSDAEMTATGFKELGLGTIIGTETYRWIIFTSSAGLVDGSSYRLPSWGTYTLDGQNIEKVGVKPDIYIRTTFEDRVKGRDPQLDKAIEEVLKQLKK</sequence>
<keyword evidence="3 7" id="KW-0963">Cytoplasm</keyword>
<dbReference type="SUPFAM" id="SSF50156">
    <property type="entry name" value="PDZ domain-like"/>
    <property type="match status" value="1"/>
</dbReference>
<dbReference type="EC" id="3.4.21.-" evidence="7"/>
<dbReference type="STRING" id="333140.AWW68_04410"/>
<dbReference type="InterPro" id="IPR005151">
    <property type="entry name" value="Tail-specific_protease"/>
</dbReference>
<accession>A0A150XH44</accession>
<dbReference type="Pfam" id="PF26549">
    <property type="entry name" value="Tricorn_N"/>
    <property type="match status" value="1"/>
</dbReference>
<dbReference type="PIRSF" id="PIRSF036421">
    <property type="entry name" value="Tricorn_protease"/>
    <property type="match status" value="1"/>
</dbReference>
<evidence type="ECO:0000313" key="13">
    <source>
        <dbReference type="Proteomes" id="UP000075606"/>
    </source>
</evidence>
<comment type="subcellular location">
    <subcellularLocation>
        <location evidence="1 7">Cytoplasm</location>
    </subcellularLocation>
</comment>
<feature type="site" description="Transition state stabilizer; via amide nitrogen" evidence="9">
    <location>
        <position position="949"/>
    </location>
</feature>
<dbReference type="GO" id="GO:0008236">
    <property type="term" value="F:serine-type peptidase activity"/>
    <property type="evidence" value="ECO:0007669"/>
    <property type="project" value="UniProtKB-UniRule"/>
</dbReference>
<dbReference type="Pfam" id="PF03572">
    <property type="entry name" value="Peptidase_S41"/>
    <property type="match status" value="1"/>
</dbReference>
<comment type="similarity">
    <text evidence="2 7">Belongs to the peptidase S41B family.</text>
</comment>
<dbReference type="InterPro" id="IPR029045">
    <property type="entry name" value="ClpP/crotonase-like_dom_sf"/>
</dbReference>
<feature type="active site" description="Charge relay system" evidence="8">
    <location>
        <position position="1004"/>
    </location>
</feature>
<dbReference type="GO" id="GO:0005737">
    <property type="term" value="C:cytoplasm"/>
    <property type="evidence" value="ECO:0007669"/>
    <property type="project" value="UniProtKB-SubCell"/>
</dbReference>
<evidence type="ECO:0000256" key="1">
    <source>
        <dbReference type="ARBA" id="ARBA00004496"/>
    </source>
</evidence>
<evidence type="ECO:0000256" key="2">
    <source>
        <dbReference type="ARBA" id="ARBA00008524"/>
    </source>
</evidence>
<dbReference type="Proteomes" id="UP000075606">
    <property type="component" value="Unassembled WGS sequence"/>
</dbReference>
<dbReference type="InterPro" id="IPR028204">
    <property type="entry name" value="Tricorn_C1"/>
</dbReference>
<dbReference type="InterPro" id="IPR001478">
    <property type="entry name" value="PDZ"/>
</dbReference>
<protein>
    <recommendedName>
        <fullName evidence="7">Tricorn protease homolog</fullName>
        <ecNumber evidence="7">3.4.21.-</ecNumber>
    </recommendedName>
</protein>
<dbReference type="AlphaFoldDB" id="A0A150XH44"/>
<name>A0A150XH44_9BACT</name>
<evidence type="ECO:0000256" key="7">
    <source>
        <dbReference type="PIRNR" id="PIRNR036421"/>
    </source>
</evidence>
<dbReference type="InterPro" id="IPR012393">
    <property type="entry name" value="Tricorn_protease"/>
</dbReference>
<dbReference type="Gene3D" id="2.30.42.10">
    <property type="match status" value="1"/>
</dbReference>
<dbReference type="PANTHER" id="PTHR43253">
    <property type="entry name" value="TRICORN PROTEASE HOMOLOG 2-RELATED"/>
    <property type="match status" value="1"/>
</dbReference>
<feature type="signal peptide" evidence="10">
    <location>
        <begin position="1"/>
        <end position="19"/>
    </location>
</feature>
<feature type="active site" description="Nucleophile" evidence="8">
    <location>
        <position position="948"/>
    </location>
</feature>
<dbReference type="InterPro" id="IPR015943">
    <property type="entry name" value="WD40/YVTN_repeat-like_dom_sf"/>
</dbReference>
<keyword evidence="6 7" id="KW-0720">Serine protease</keyword>
<feature type="active site" description="Charge relay system" evidence="8">
    <location>
        <position position="731"/>
    </location>
</feature>
<dbReference type="EMBL" id="LRPC01000001">
    <property type="protein sequence ID" value="KYG78016.1"/>
    <property type="molecule type" value="Genomic_DNA"/>
</dbReference>
<evidence type="ECO:0000259" key="11">
    <source>
        <dbReference type="PROSITE" id="PS50106"/>
    </source>
</evidence>
<dbReference type="SMART" id="SM00245">
    <property type="entry name" value="TSPc"/>
    <property type="match status" value="1"/>
</dbReference>
<evidence type="ECO:0000256" key="6">
    <source>
        <dbReference type="ARBA" id="ARBA00022825"/>
    </source>
</evidence>
<dbReference type="SUPFAM" id="SSF52096">
    <property type="entry name" value="ClpP/crotonase"/>
    <property type="match status" value="1"/>
</dbReference>
<dbReference type="RefSeq" id="WP_068217009.1">
    <property type="nucleotide sequence ID" value="NZ_LRPC01000001.1"/>
</dbReference>
<feature type="chain" id="PRO_5007574680" description="Tricorn protease homolog" evidence="10">
    <location>
        <begin position="20"/>
        <end position="1042"/>
    </location>
</feature>
<evidence type="ECO:0000256" key="3">
    <source>
        <dbReference type="ARBA" id="ARBA00022490"/>
    </source>
</evidence>
<keyword evidence="5 7" id="KW-0378">Hydrolase</keyword>
<dbReference type="Pfam" id="PF26550">
    <property type="entry name" value="Tricorn_2nd"/>
    <property type="match status" value="1"/>
</dbReference>
<proteinExistence type="inferred from homology"/>
<organism evidence="12 13">
    <name type="scientific">Roseivirga spongicola</name>
    <dbReference type="NCBI Taxonomy" id="333140"/>
    <lineage>
        <taxon>Bacteria</taxon>
        <taxon>Pseudomonadati</taxon>
        <taxon>Bacteroidota</taxon>
        <taxon>Cytophagia</taxon>
        <taxon>Cytophagales</taxon>
        <taxon>Roseivirgaceae</taxon>
        <taxon>Roseivirga</taxon>
    </lineage>
</organism>
<evidence type="ECO:0000256" key="9">
    <source>
        <dbReference type="PIRSR" id="PIRSR036421-3"/>
    </source>
</evidence>
<dbReference type="Gene3D" id="3.90.226.10">
    <property type="entry name" value="2-enoyl-CoA Hydratase, Chain A, domain 1"/>
    <property type="match status" value="1"/>
</dbReference>
<dbReference type="PANTHER" id="PTHR43253:SF1">
    <property type="entry name" value="TRICORN PROTEASE HOMOLOG 2-RELATED"/>
    <property type="match status" value="1"/>
</dbReference>
<comment type="caution">
    <text evidence="12">The sequence shown here is derived from an EMBL/GenBank/DDBJ whole genome shotgun (WGS) entry which is preliminary data.</text>
</comment>
<dbReference type="CDD" id="cd07562">
    <property type="entry name" value="Peptidase_S41_TRI"/>
    <property type="match status" value="1"/>
</dbReference>
<reference evidence="12 13" key="1">
    <citation type="submission" date="2016-01" db="EMBL/GenBank/DDBJ databases">
        <title>Genome sequencing of Roseivirga spongicola UST030701-084.</title>
        <authorList>
            <person name="Selvaratnam C."/>
            <person name="Thevarajoo S."/>
            <person name="Goh K.M."/>
            <person name="Ee R."/>
            <person name="Chan K.-G."/>
            <person name="Chong C.S."/>
        </authorList>
    </citation>
    <scope>NUCLEOTIDE SEQUENCE [LARGE SCALE GENOMIC DNA]</scope>
    <source>
        <strain evidence="12 13">UST030701-084</strain>
    </source>
</reference>
<evidence type="ECO:0000256" key="4">
    <source>
        <dbReference type="ARBA" id="ARBA00022670"/>
    </source>
</evidence>
<dbReference type="Gene3D" id="3.30.750.44">
    <property type="match status" value="1"/>
</dbReference>
<dbReference type="SUPFAM" id="SSF69304">
    <property type="entry name" value="Tricorn protease N-terminal domain"/>
    <property type="match status" value="1"/>
</dbReference>
<evidence type="ECO:0000313" key="12">
    <source>
        <dbReference type="EMBL" id="KYG78016.1"/>
    </source>
</evidence>
<dbReference type="GO" id="GO:0006508">
    <property type="term" value="P:proteolysis"/>
    <property type="evidence" value="ECO:0007669"/>
    <property type="project" value="UniProtKB-UniRule"/>
</dbReference>
<gene>
    <name evidence="12" type="ORF">AWW68_04410</name>
</gene>
<dbReference type="Gene3D" id="2.120.10.60">
    <property type="entry name" value="Tricorn protease N-terminal domain"/>
    <property type="match status" value="1"/>
</dbReference>
<dbReference type="OrthoDB" id="9815657at2"/>
<dbReference type="SMART" id="SM00228">
    <property type="entry name" value="PDZ"/>
    <property type="match status" value="1"/>
</dbReference>
<dbReference type="InterPro" id="IPR036034">
    <property type="entry name" value="PDZ_sf"/>
</dbReference>
<keyword evidence="4 7" id="KW-0645">Protease</keyword>
<dbReference type="Gene3D" id="2.130.10.10">
    <property type="entry name" value="YVTN repeat-like/Quinoprotein amine dehydrogenase"/>
    <property type="match status" value="1"/>
</dbReference>